<dbReference type="Gene3D" id="1.20.120.1630">
    <property type="match status" value="1"/>
</dbReference>
<feature type="transmembrane region" description="Helical" evidence="1">
    <location>
        <begin position="178"/>
        <end position="196"/>
    </location>
</feature>
<keyword evidence="3" id="KW-1185">Reference proteome</keyword>
<dbReference type="AlphaFoldDB" id="A0A9P4ILE6"/>
<feature type="transmembrane region" description="Helical" evidence="1">
    <location>
        <begin position="20"/>
        <end position="41"/>
    </location>
</feature>
<feature type="transmembrane region" description="Helical" evidence="1">
    <location>
        <begin position="232"/>
        <end position="250"/>
    </location>
</feature>
<dbReference type="PANTHER" id="PTHR32251">
    <property type="entry name" value="3-OXO-5-ALPHA-STEROID 4-DEHYDROGENASE"/>
    <property type="match status" value="1"/>
</dbReference>
<evidence type="ECO:0000313" key="2">
    <source>
        <dbReference type="EMBL" id="KAF2103686.1"/>
    </source>
</evidence>
<evidence type="ECO:0000313" key="3">
    <source>
        <dbReference type="Proteomes" id="UP000799772"/>
    </source>
</evidence>
<feature type="transmembrane region" description="Helical" evidence="1">
    <location>
        <begin position="92"/>
        <end position="116"/>
    </location>
</feature>
<name>A0A9P4ILE6_9PEZI</name>
<dbReference type="OrthoDB" id="201504at2759"/>
<sequence length="319" mass="34597">MALRYLLNISAFRSPLLRTLVPTVALAYGIQAAVAIPSIAAQTERFYDLSGSLTYLSCTAVSLYLPTIRARLTGLGSEALKTGVTNVALGRFNWRQLAISAAVGVWATRLGSYLFSRITSENGRDSRFDNIRGSPPKFFAAFMAQATWVSLCLLPVISLNALPTTAFASLARVTVTDIAGAALFLGGFTFEVLADMQKNAWLKEKREKKHSEEFLTRGLWSKSRHPNYAGEITLWTGIAALAGGILASTAGQRALGWSGSPVARLGAVAMAAVSPAFTTLLLTKVSGIPLSEDKYDKRYGDRKEYQERKKNTPLLIPKL</sequence>
<feature type="transmembrane region" description="Helical" evidence="1">
    <location>
        <begin position="137"/>
        <end position="158"/>
    </location>
</feature>
<dbReference type="PANTHER" id="PTHR32251:SF17">
    <property type="entry name" value="STEROID 5-ALPHA REDUCTASE C-TERMINAL DOMAIN-CONTAINING PROTEIN"/>
    <property type="match status" value="1"/>
</dbReference>
<accession>A0A9P4ILE6</accession>
<dbReference type="Pfam" id="PF06966">
    <property type="entry name" value="DUF1295"/>
    <property type="match status" value="1"/>
</dbReference>
<protein>
    <submittedName>
        <fullName evidence="2">DUF1295-domain-containing protein</fullName>
    </submittedName>
</protein>
<keyword evidence="1" id="KW-0472">Membrane</keyword>
<keyword evidence="1" id="KW-1133">Transmembrane helix</keyword>
<dbReference type="InterPro" id="IPR010721">
    <property type="entry name" value="UstE-like"/>
</dbReference>
<dbReference type="GO" id="GO:0016020">
    <property type="term" value="C:membrane"/>
    <property type="evidence" value="ECO:0007669"/>
    <property type="project" value="TreeGrafter"/>
</dbReference>
<reference evidence="2" key="1">
    <citation type="journal article" date="2020" name="Stud. Mycol.">
        <title>101 Dothideomycetes genomes: a test case for predicting lifestyles and emergence of pathogens.</title>
        <authorList>
            <person name="Haridas S."/>
            <person name="Albert R."/>
            <person name="Binder M."/>
            <person name="Bloem J."/>
            <person name="Labutti K."/>
            <person name="Salamov A."/>
            <person name="Andreopoulos B."/>
            <person name="Baker S."/>
            <person name="Barry K."/>
            <person name="Bills G."/>
            <person name="Bluhm B."/>
            <person name="Cannon C."/>
            <person name="Castanera R."/>
            <person name="Culley D."/>
            <person name="Daum C."/>
            <person name="Ezra D."/>
            <person name="Gonzalez J."/>
            <person name="Henrissat B."/>
            <person name="Kuo A."/>
            <person name="Liang C."/>
            <person name="Lipzen A."/>
            <person name="Lutzoni F."/>
            <person name="Magnuson J."/>
            <person name="Mondo S."/>
            <person name="Nolan M."/>
            <person name="Ohm R."/>
            <person name="Pangilinan J."/>
            <person name="Park H.-J."/>
            <person name="Ramirez L."/>
            <person name="Alfaro M."/>
            <person name="Sun H."/>
            <person name="Tritt A."/>
            <person name="Yoshinaga Y."/>
            <person name="Zwiers L.-H."/>
            <person name="Turgeon B."/>
            <person name="Goodwin S."/>
            <person name="Spatafora J."/>
            <person name="Crous P."/>
            <person name="Grigoriev I."/>
        </authorList>
    </citation>
    <scope>NUCLEOTIDE SEQUENCE</scope>
    <source>
        <strain evidence="2">CBS 133067</strain>
    </source>
</reference>
<comment type="caution">
    <text evidence="2">The sequence shown here is derived from an EMBL/GenBank/DDBJ whole genome shotgun (WGS) entry which is preliminary data.</text>
</comment>
<dbReference type="PROSITE" id="PS50244">
    <property type="entry name" value="S5A_REDUCTASE"/>
    <property type="match status" value="1"/>
</dbReference>
<dbReference type="Proteomes" id="UP000799772">
    <property type="component" value="Unassembled WGS sequence"/>
</dbReference>
<proteinExistence type="predicted"/>
<organism evidence="2 3">
    <name type="scientific">Rhizodiscina lignyota</name>
    <dbReference type="NCBI Taxonomy" id="1504668"/>
    <lineage>
        <taxon>Eukaryota</taxon>
        <taxon>Fungi</taxon>
        <taxon>Dikarya</taxon>
        <taxon>Ascomycota</taxon>
        <taxon>Pezizomycotina</taxon>
        <taxon>Dothideomycetes</taxon>
        <taxon>Pleosporomycetidae</taxon>
        <taxon>Aulographales</taxon>
        <taxon>Rhizodiscinaceae</taxon>
        <taxon>Rhizodiscina</taxon>
    </lineage>
</organism>
<gene>
    <name evidence="2" type="ORF">NA57DRAFT_62587</name>
</gene>
<keyword evidence="1" id="KW-0812">Transmembrane</keyword>
<evidence type="ECO:0000256" key="1">
    <source>
        <dbReference type="SAM" id="Phobius"/>
    </source>
</evidence>
<dbReference type="EMBL" id="ML978121">
    <property type="protein sequence ID" value="KAF2103686.1"/>
    <property type="molecule type" value="Genomic_DNA"/>
</dbReference>
<feature type="transmembrane region" description="Helical" evidence="1">
    <location>
        <begin position="262"/>
        <end position="282"/>
    </location>
</feature>